<proteinExistence type="predicted"/>
<evidence type="ECO:0000313" key="3">
    <source>
        <dbReference type="EMBL" id="MFC6879609.1"/>
    </source>
</evidence>
<dbReference type="InterPro" id="IPR021994">
    <property type="entry name" value="DUF3592"/>
</dbReference>
<organism evidence="3 4">
    <name type="scientific">Actinomadura yumaensis</name>
    <dbReference type="NCBI Taxonomy" id="111807"/>
    <lineage>
        <taxon>Bacteria</taxon>
        <taxon>Bacillati</taxon>
        <taxon>Actinomycetota</taxon>
        <taxon>Actinomycetes</taxon>
        <taxon>Streptosporangiales</taxon>
        <taxon>Thermomonosporaceae</taxon>
        <taxon>Actinomadura</taxon>
    </lineage>
</organism>
<dbReference type="Proteomes" id="UP001596380">
    <property type="component" value="Unassembled WGS sequence"/>
</dbReference>
<evidence type="ECO:0000313" key="4">
    <source>
        <dbReference type="Proteomes" id="UP001596380"/>
    </source>
</evidence>
<dbReference type="Pfam" id="PF12158">
    <property type="entry name" value="DUF3592"/>
    <property type="match status" value="1"/>
</dbReference>
<dbReference type="RefSeq" id="WP_160821580.1">
    <property type="nucleotide sequence ID" value="NZ_JBHSXE010000001.1"/>
</dbReference>
<comment type="caution">
    <text evidence="3">The sequence shown here is derived from an EMBL/GenBank/DDBJ whole genome shotgun (WGS) entry which is preliminary data.</text>
</comment>
<feature type="transmembrane region" description="Helical" evidence="1">
    <location>
        <begin position="113"/>
        <end position="137"/>
    </location>
</feature>
<evidence type="ECO:0000256" key="1">
    <source>
        <dbReference type="SAM" id="Phobius"/>
    </source>
</evidence>
<reference evidence="4" key="1">
    <citation type="journal article" date="2019" name="Int. J. Syst. Evol. Microbiol.">
        <title>The Global Catalogue of Microorganisms (GCM) 10K type strain sequencing project: providing services to taxonomists for standard genome sequencing and annotation.</title>
        <authorList>
            <consortium name="The Broad Institute Genomics Platform"/>
            <consortium name="The Broad Institute Genome Sequencing Center for Infectious Disease"/>
            <person name="Wu L."/>
            <person name="Ma J."/>
        </authorList>
    </citation>
    <scope>NUCLEOTIDE SEQUENCE [LARGE SCALE GENOMIC DNA]</scope>
    <source>
        <strain evidence="4">JCM 3369</strain>
    </source>
</reference>
<sequence>MSGTSEPFALLVAGGVFLAFGVPGVLRVRTLRRTGASAVGRVVDIRSDVSDGGTVVYSPVVVWQTPDGCEHEYCPSEYSSSKRRFRVGTHLTIYYDPANPDHRPKLKGSVGNVLDWISAVAGAAIFCWGLVLLVRLLL</sequence>
<feature type="domain" description="DUF3592" evidence="2">
    <location>
        <begin position="39"/>
        <end position="101"/>
    </location>
</feature>
<evidence type="ECO:0000259" key="2">
    <source>
        <dbReference type="Pfam" id="PF12158"/>
    </source>
</evidence>
<keyword evidence="1" id="KW-1133">Transmembrane helix</keyword>
<feature type="transmembrane region" description="Helical" evidence="1">
    <location>
        <begin position="6"/>
        <end position="26"/>
    </location>
</feature>
<name>A0ABW2CF53_9ACTN</name>
<keyword evidence="1" id="KW-0472">Membrane</keyword>
<keyword evidence="4" id="KW-1185">Reference proteome</keyword>
<protein>
    <submittedName>
        <fullName evidence="3">DUF3592 domain-containing protein</fullName>
    </submittedName>
</protein>
<accession>A0ABW2CF53</accession>
<dbReference type="EMBL" id="JBHSXS010000003">
    <property type="protein sequence ID" value="MFC6879609.1"/>
    <property type="molecule type" value="Genomic_DNA"/>
</dbReference>
<keyword evidence="1" id="KW-0812">Transmembrane</keyword>
<gene>
    <name evidence="3" type="ORF">ACFQKB_07495</name>
</gene>